<dbReference type="InterPro" id="IPR050570">
    <property type="entry name" value="Cell_wall_metabolism_enzyme"/>
</dbReference>
<dbReference type="RefSeq" id="WP_183626838.1">
    <property type="nucleotide sequence ID" value="NZ_JACHWJ010000011.1"/>
</dbReference>
<gene>
    <name evidence="2" type="ORF">FHX72_003674</name>
</gene>
<feature type="domain" description="M23ase beta-sheet core" evidence="1">
    <location>
        <begin position="312"/>
        <end position="409"/>
    </location>
</feature>
<evidence type="ECO:0000313" key="2">
    <source>
        <dbReference type="EMBL" id="MBB2959505.1"/>
    </source>
</evidence>
<organism evidence="2 3">
    <name type="scientific">Pseudoclavibacter helvolus</name>
    <dbReference type="NCBI Taxonomy" id="255205"/>
    <lineage>
        <taxon>Bacteria</taxon>
        <taxon>Bacillati</taxon>
        <taxon>Actinomycetota</taxon>
        <taxon>Actinomycetes</taxon>
        <taxon>Micrococcales</taxon>
        <taxon>Microbacteriaceae</taxon>
        <taxon>Pseudoclavibacter</taxon>
    </lineage>
</organism>
<dbReference type="Gene3D" id="2.70.70.10">
    <property type="entry name" value="Glucose Permease (Domain IIA)"/>
    <property type="match status" value="1"/>
</dbReference>
<reference evidence="2 3" key="1">
    <citation type="submission" date="2020-08" db="EMBL/GenBank/DDBJ databases">
        <title>Sequencing the genomes of 1000 actinobacteria strains.</title>
        <authorList>
            <person name="Klenk H.-P."/>
        </authorList>
    </citation>
    <scope>NUCLEOTIDE SEQUENCE [LARGE SCALE GENOMIC DNA]</scope>
    <source>
        <strain evidence="2 3">DSM 20419</strain>
    </source>
</reference>
<dbReference type="PANTHER" id="PTHR21666">
    <property type="entry name" value="PEPTIDASE-RELATED"/>
    <property type="match status" value="1"/>
</dbReference>
<name>A0A7W4URW9_9MICO</name>
<accession>A0A7W4URW9</accession>
<evidence type="ECO:0000313" key="3">
    <source>
        <dbReference type="Proteomes" id="UP000545286"/>
    </source>
</evidence>
<evidence type="ECO:0000259" key="1">
    <source>
        <dbReference type="Pfam" id="PF01551"/>
    </source>
</evidence>
<keyword evidence="3" id="KW-1185">Reference proteome</keyword>
<dbReference type="InterPro" id="IPR011055">
    <property type="entry name" value="Dup_hybrid_motif"/>
</dbReference>
<dbReference type="InterPro" id="IPR016047">
    <property type="entry name" value="M23ase_b-sheet_dom"/>
</dbReference>
<proteinExistence type="predicted"/>
<dbReference type="Pfam" id="PF01551">
    <property type="entry name" value="Peptidase_M23"/>
    <property type="match status" value="1"/>
</dbReference>
<dbReference type="GO" id="GO:0004222">
    <property type="term" value="F:metalloendopeptidase activity"/>
    <property type="evidence" value="ECO:0007669"/>
    <property type="project" value="TreeGrafter"/>
</dbReference>
<dbReference type="AlphaFoldDB" id="A0A7W4URW9"/>
<dbReference type="SUPFAM" id="SSF51261">
    <property type="entry name" value="Duplicated hybrid motif"/>
    <property type="match status" value="1"/>
</dbReference>
<sequence length="421" mass="43647">MSFITRMLFDSEIARIWAAIKRVQLASPLPNSSVERGAVEIRSAEGLIVDGSAIVNGVERITGSWYLEGIGWVTGTLNIDGLLSIGGTLNVDGTSTFNGDSRFVGSLDIDGPVDVNGPSKFIGSVRIEGALDVIGNVVFTGLSTFDGDVKITKDLDVTALTRLRGPVTLETKLEIEGGGHIELGDLRIEAGGSGGQIRFAASTIQGTSAGLLFNGNGGLLRLGHDQIALQDSGGSAMVLRDGTVGFGGVATLTDIDVPGFAWIAQLGDGTIRRVPNDVGSPLGGDLRWPFDPALISDGFGPRVSPGGIGSSEHRGCDFTLPQGTPIPSAGNGTVTFSGGNAATGFGYHVIIDHGKGINTLYAHQDVPSPLVVGQRVIAGQAVGVVGTTGTSTGFHLHFEVHRDGEPIDPEGFITAPWEPWS</sequence>
<dbReference type="PANTHER" id="PTHR21666:SF270">
    <property type="entry name" value="MUREIN HYDROLASE ACTIVATOR ENVC"/>
    <property type="match status" value="1"/>
</dbReference>
<dbReference type="Proteomes" id="UP000545286">
    <property type="component" value="Unassembled WGS sequence"/>
</dbReference>
<protein>
    <submittedName>
        <fullName evidence="2">Cytoskeletal protein CcmA (Bactofilin family)</fullName>
    </submittedName>
</protein>
<dbReference type="EMBL" id="JACHWJ010000011">
    <property type="protein sequence ID" value="MBB2959505.1"/>
    <property type="molecule type" value="Genomic_DNA"/>
</dbReference>
<dbReference type="CDD" id="cd12797">
    <property type="entry name" value="M23_peptidase"/>
    <property type="match status" value="1"/>
</dbReference>
<comment type="caution">
    <text evidence="2">The sequence shown here is derived from an EMBL/GenBank/DDBJ whole genome shotgun (WGS) entry which is preliminary data.</text>
</comment>